<protein>
    <submittedName>
        <fullName evidence="1">Uncharacterized protein</fullName>
    </submittedName>
</protein>
<accession>A0A0F9BTD4</accession>
<reference evidence="1" key="1">
    <citation type="journal article" date="2015" name="Nature">
        <title>Complex archaea that bridge the gap between prokaryotes and eukaryotes.</title>
        <authorList>
            <person name="Spang A."/>
            <person name="Saw J.H."/>
            <person name="Jorgensen S.L."/>
            <person name="Zaremba-Niedzwiedzka K."/>
            <person name="Martijn J."/>
            <person name="Lind A.E."/>
            <person name="van Eijk R."/>
            <person name="Schleper C."/>
            <person name="Guy L."/>
            <person name="Ettema T.J."/>
        </authorList>
    </citation>
    <scope>NUCLEOTIDE SEQUENCE</scope>
</reference>
<dbReference type="EMBL" id="LAZR01039378">
    <property type="protein sequence ID" value="KKL17147.1"/>
    <property type="molecule type" value="Genomic_DNA"/>
</dbReference>
<name>A0A0F9BTD4_9ZZZZ</name>
<dbReference type="AlphaFoldDB" id="A0A0F9BTD4"/>
<sequence>MKTTGITPAMLRAEGEGRGMMAGAPGAIEASEALGQIELVSNAKLPAEMNVDREAVTKATGIQFGDMADELFINATLPEGWSKRATDHSMHSELVDDRGCVRAGIFYKAAFYDRRADMRFKSFFEIGGDYTKREVRVVNANGNLVKDFGAADREESSDKYYALQDEARVWLDENHPDHSDPFAYWD</sequence>
<organism evidence="1">
    <name type="scientific">marine sediment metagenome</name>
    <dbReference type="NCBI Taxonomy" id="412755"/>
    <lineage>
        <taxon>unclassified sequences</taxon>
        <taxon>metagenomes</taxon>
        <taxon>ecological metagenomes</taxon>
    </lineage>
</organism>
<comment type="caution">
    <text evidence="1">The sequence shown here is derived from an EMBL/GenBank/DDBJ whole genome shotgun (WGS) entry which is preliminary data.</text>
</comment>
<evidence type="ECO:0000313" key="1">
    <source>
        <dbReference type="EMBL" id="KKL17147.1"/>
    </source>
</evidence>
<proteinExistence type="predicted"/>
<gene>
    <name evidence="1" type="ORF">LCGC14_2488480</name>
</gene>